<reference evidence="16" key="1">
    <citation type="journal article" date="2023" name="Science">
        <title>Genome structures resolve the early diversification of teleost fishes.</title>
        <authorList>
            <person name="Parey E."/>
            <person name="Louis A."/>
            <person name="Montfort J."/>
            <person name="Bouchez O."/>
            <person name="Roques C."/>
            <person name="Iampietro C."/>
            <person name="Lluch J."/>
            <person name="Castinel A."/>
            <person name="Donnadieu C."/>
            <person name="Desvignes T."/>
            <person name="Floi Bucao C."/>
            <person name="Jouanno E."/>
            <person name="Wen M."/>
            <person name="Mejri S."/>
            <person name="Dirks R."/>
            <person name="Jansen H."/>
            <person name="Henkel C."/>
            <person name="Chen W.J."/>
            <person name="Zahm M."/>
            <person name="Cabau C."/>
            <person name="Klopp C."/>
            <person name="Thompson A.W."/>
            <person name="Robinson-Rechavi M."/>
            <person name="Braasch I."/>
            <person name="Lecointre G."/>
            <person name="Bobe J."/>
            <person name="Postlethwait J.H."/>
            <person name="Berthelot C."/>
            <person name="Roest Crollius H."/>
            <person name="Guiguen Y."/>
        </authorList>
    </citation>
    <scope>NUCLEOTIDE SEQUENCE</scope>
    <source>
        <strain evidence="16">Concon-B</strain>
    </source>
</reference>
<evidence type="ECO:0000256" key="2">
    <source>
        <dbReference type="ARBA" id="ARBA00022475"/>
    </source>
</evidence>
<dbReference type="GO" id="GO:0005886">
    <property type="term" value="C:plasma membrane"/>
    <property type="evidence" value="ECO:0007669"/>
    <property type="project" value="UniProtKB-SubCell"/>
</dbReference>
<evidence type="ECO:0000256" key="7">
    <source>
        <dbReference type="ARBA" id="ARBA00023040"/>
    </source>
</evidence>
<dbReference type="OrthoDB" id="6147321at2759"/>
<evidence type="ECO:0000256" key="6">
    <source>
        <dbReference type="ARBA" id="ARBA00022989"/>
    </source>
</evidence>
<comment type="subcellular location">
    <subcellularLocation>
        <location evidence="1 14">Cell membrane</location>
        <topology evidence="1 14">Multi-pass membrane protein</topology>
    </subcellularLocation>
</comment>
<feature type="transmembrane region" description="Helical" evidence="14">
    <location>
        <begin position="23"/>
        <end position="48"/>
    </location>
</feature>
<comment type="caution">
    <text evidence="16">The sequence shown here is derived from an EMBL/GenBank/DDBJ whole genome shotgun (WGS) entry which is preliminary data.</text>
</comment>
<keyword evidence="3 14" id="KW-0716">Sensory transduction</keyword>
<evidence type="ECO:0000256" key="12">
    <source>
        <dbReference type="ARBA" id="ARBA00023224"/>
    </source>
</evidence>
<dbReference type="SUPFAM" id="SSF81321">
    <property type="entry name" value="Family A G protein-coupled receptor-like"/>
    <property type="match status" value="1"/>
</dbReference>
<evidence type="ECO:0000256" key="8">
    <source>
        <dbReference type="ARBA" id="ARBA00023136"/>
    </source>
</evidence>
<protein>
    <recommendedName>
        <fullName evidence="14">Olfactory receptor</fullName>
    </recommendedName>
</protein>
<evidence type="ECO:0000256" key="9">
    <source>
        <dbReference type="ARBA" id="ARBA00023157"/>
    </source>
</evidence>
<dbReference type="AlphaFoldDB" id="A0A9Q1D3Q7"/>
<evidence type="ECO:0000256" key="13">
    <source>
        <dbReference type="RuleBase" id="RU000688"/>
    </source>
</evidence>
<sequence>MENVSAVTSFILTAYTELEDHKYLYFTCFLLVYILILLANSVLIMVIFIDRTLHEPMYLFVCNLAMNELYGSTSLLPSILGHLLSRNYEISLTFCLLQIFCIHLYGSVEFTILALMSYDRYVAICRPLHYHLLMSPRKVGILISMCWIYPCIVFGLYFMLTVQLTFCGRIIEKVYCINFALIKLSCFESPIQSIVGFFVTILMIIPLLLVILFSYAQILRICIFSSKDSQTKALQTCSPHILAVISYAVAAFFEVAQSRLRMSHIPHKARIFFSIYALIVTPIFNPVVYGICLHNIRGQIYKLFSGKRIH</sequence>
<dbReference type="FunFam" id="1.20.1070.10:FF:000024">
    <property type="entry name" value="Olfactory receptor"/>
    <property type="match status" value="1"/>
</dbReference>
<keyword evidence="2 14" id="KW-1003">Cell membrane</keyword>
<dbReference type="GO" id="GO:0004930">
    <property type="term" value="F:G protein-coupled receptor activity"/>
    <property type="evidence" value="ECO:0007669"/>
    <property type="project" value="UniProtKB-KW"/>
</dbReference>
<feature type="transmembrane region" description="Helical" evidence="14">
    <location>
        <begin position="139"/>
        <end position="160"/>
    </location>
</feature>
<feature type="transmembrane region" description="Helical" evidence="14">
    <location>
        <begin position="237"/>
        <end position="256"/>
    </location>
</feature>
<accession>A0A9Q1D3Q7</accession>
<dbReference type="PROSITE" id="PS00237">
    <property type="entry name" value="G_PROTEIN_RECEP_F1_1"/>
    <property type="match status" value="1"/>
</dbReference>
<keyword evidence="17" id="KW-1185">Reference proteome</keyword>
<feature type="transmembrane region" description="Helical" evidence="14">
    <location>
        <begin position="90"/>
        <end position="118"/>
    </location>
</feature>
<dbReference type="GO" id="GO:0005549">
    <property type="term" value="F:odorant binding"/>
    <property type="evidence" value="ECO:0007669"/>
    <property type="project" value="TreeGrafter"/>
</dbReference>
<evidence type="ECO:0000256" key="1">
    <source>
        <dbReference type="ARBA" id="ARBA00004651"/>
    </source>
</evidence>
<evidence type="ECO:0000256" key="14">
    <source>
        <dbReference type="RuleBase" id="RU363047"/>
    </source>
</evidence>
<evidence type="ECO:0000313" key="16">
    <source>
        <dbReference type="EMBL" id="KAJ8256709.1"/>
    </source>
</evidence>
<dbReference type="InterPro" id="IPR000276">
    <property type="entry name" value="GPCR_Rhodpsn"/>
</dbReference>
<feature type="transmembrane region" description="Helical" evidence="14">
    <location>
        <begin position="271"/>
        <end position="292"/>
    </location>
</feature>
<proteinExistence type="inferred from homology"/>
<organism evidence="16 17">
    <name type="scientific">Conger conger</name>
    <name type="common">Conger eel</name>
    <name type="synonym">Muraena conger</name>
    <dbReference type="NCBI Taxonomy" id="82655"/>
    <lineage>
        <taxon>Eukaryota</taxon>
        <taxon>Metazoa</taxon>
        <taxon>Chordata</taxon>
        <taxon>Craniata</taxon>
        <taxon>Vertebrata</taxon>
        <taxon>Euteleostomi</taxon>
        <taxon>Actinopterygii</taxon>
        <taxon>Neopterygii</taxon>
        <taxon>Teleostei</taxon>
        <taxon>Anguilliformes</taxon>
        <taxon>Congridae</taxon>
        <taxon>Conger</taxon>
    </lineage>
</organism>
<keyword evidence="4 13" id="KW-0812">Transmembrane</keyword>
<dbReference type="InterPro" id="IPR052921">
    <property type="entry name" value="GPCR1_Superfamily_Member"/>
</dbReference>
<dbReference type="GO" id="GO:0004984">
    <property type="term" value="F:olfactory receptor activity"/>
    <property type="evidence" value="ECO:0007669"/>
    <property type="project" value="InterPro"/>
</dbReference>
<feature type="domain" description="G-protein coupled receptors family 1 profile" evidence="15">
    <location>
        <begin position="39"/>
        <end position="289"/>
    </location>
</feature>
<evidence type="ECO:0000256" key="10">
    <source>
        <dbReference type="ARBA" id="ARBA00023170"/>
    </source>
</evidence>
<evidence type="ECO:0000256" key="11">
    <source>
        <dbReference type="ARBA" id="ARBA00023180"/>
    </source>
</evidence>
<feature type="transmembrane region" description="Helical" evidence="14">
    <location>
        <begin position="60"/>
        <end position="84"/>
    </location>
</feature>
<dbReference type="InterPro" id="IPR017452">
    <property type="entry name" value="GPCR_Rhodpsn_7TM"/>
</dbReference>
<evidence type="ECO:0000256" key="4">
    <source>
        <dbReference type="ARBA" id="ARBA00022692"/>
    </source>
</evidence>
<feature type="transmembrane region" description="Helical" evidence="14">
    <location>
        <begin position="194"/>
        <end position="216"/>
    </location>
</feature>
<evidence type="ECO:0000256" key="5">
    <source>
        <dbReference type="ARBA" id="ARBA00022725"/>
    </source>
</evidence>
<gene>
    <name evidence="16" type="ORF">COCON_G00188610</name>
</gene>
<dbReference type="Gene3D" id="1.20.1070.10">
    <property type="entry name" value="Rhodopsin 7-helix transmembrane proteins"/>
    <property type="match status" value="1"/>
</dbReference>
<dbReference type="InterPro" id="IPR000725">
    <property type="entry name" value="Olfact_rcpt"/>
</dbReference>
<keyword evidence="8 14" id="KW-0472">Membrane</keyword>
<dbReference type="Proteomes" id="UP001152803">
    <property type="component" value="Unassembled WGS sequence"/>
</dbReference>
<keyword evidence="10 13" id="KW-0675">Receptor</keyword>
<evidence type="ECO:0000259" key="15">
    <source>
        <dbReference type="PROSITE" id="PS50262"/>
    </source>
</evidence>
<dbReference type="Pfam" id="PF13853">
    <property type="entry name" value="7tm_4"/>
    <property type="match status" value="1"/>
</dbReference>
<dbReference type="PRINTS" id="PR00237">
    <property type="entry name" value="GPCRRHODOPSN"/>
</dbReference>
<keyword evidence="6 14" id="KW-1133">Transmembrane helix</keyword>
<evidence type="ECO:0000313" key="17">
    <source>
        <dbReference type="Proteomes" id="UP001152803"/>
    </source>
</evidence>
<keyword evidence="5 14" id="KW-0552">Olfaction</keyword>
<dbReference type="EMBL" id="JAFJMO010000014">
    <property type="protein sequence ID" value="KAJ8256709.1"/>
    <property type="molecule type" value="Genomic_DNA"/>
</dbReference>
<keyword evidence="12 13" id="KW-0807">Transducer</keyword>
<name>A0A9Q1D3Q7_CONCO</name>
<keyword evidence="9" id="KW-1015">Disulfide bond</keyword>
<dbReference type="PROSITE" id="PS50262">
    <property type="entry name" value="G_PROTEIN_RECEP_F1_2"/>
    <property type="match status" value="1"/>
</dbReference>
<dbReference type="PANTHER" id="PTHR26451:SF885">
    <property type="entry name" value="OLFACTORY RECEPTOR"/>
    <property type="match status" value="1"/>
</dbReference>
<evidence type="ECO:0000256" key="3">
    <source>
        <dbReference type="ARBA" id="ARBA00022606"/>
    </source>
</evidence>
<keyword evidence="7 13" id="KW-0297">G-protein coupled receptor</keyword>
<keyword evidence="11" id="KW-0325">Glycoprotein</keyword>
<comment type="similarity">
    <text evidence="13">Belongs to the G-protein coupled receptor 1 family.</text>
</comment>
<dbReference type="PANTHER" id="PTHR26451">
    <property type="entry name" value="G_PROTEIN_RECEP_F1_2 DOMAIN-CONTAINING PROTEIN"/>
    <property type="match status" value="1"/>
</dbReference>
<dbReference type="PRINTS" id="PR00245">
    <property type="entry name" value="OLFACTORYR"/>
</dbReference>